<name>A0A2H0V4Z9_9BACT</name>
<dbReference type="HAMAP" id="MF_00182">
    <property type="entry name" value="Formyl_trans"/>
    <property type="match status" value="1"/>
</dbReference>
<dbReference type="CDD" id="cd08704">
    <property type="entry name" value="Met_tRNA_FMT_C"/>
    <property type="match status" value="1"/>
</dbReference>
<dbReference type="SUPFAM" id="SSF53328">
    <property type="entry name" value="Formyltransferase"/>
    <property type="match status" value="2"/>
</dbReference>
<dbReference type="Pfam" id="PF02911">
    <property type="entry name" value="Formyl_trans_C"/>
    <property type="match status" value="1"/>
</dbReference>
<dbReference type="InterPro" id="IPR011034">
    <property type="entry name" value="Formyl_transferase-like_C_sf"/>
</dbReference>
<dbReference type="NCBIfam" id="TIGR00460">
    <property type="entry name" value="fmt"/>
    <property type="match status" value="1"/>
</dbReference>
<dbReference type="Pfam" id="PF00551">
    <property type="entry name" value="Formyl_trans_N"/>
    <property type="match status" value="1"/>
</dbReference>
<comment type="catalytic activity">
    <reaction evidence="7 8">
        <text>L-methionyl-tRNA(fMet) + (6R)-10-formyltetrahydrofolate = N-formyl-L-methionyl-tRNA(fMet) + (6S)-5,6,7,8-tetrahydrofolate + H(+)</text>
        <dbReference type="Rhea" id="RHEA:24380"/>
        <dbReference type="Rhea" id="RHEA-COMP:9952"/>
        <dbReference type="Rhea" id="RHEA-COMP:9953"/>
        <dbReference type="ChEBI" id="CHEBI:15378"/>
        <dbReference type="ChEBI" id="CHEBI:57453"/>
        <dbReference type="ChEBI" id="CHEBI:78530"/>
        <dbReference type="ChEBI" id="CHEBI:78844"/>
        <dbReference type="ChEBI" id="CHEBI:195366"/>
        <dbReference type="EC" id="2.1.2.9"/>
    </reaction>
</comment>
<dbReference type="PROSITE" id="PS00373">
    <property type="entry name" value="GART"/>
    <property type="match status" value="1"/>
</dbReference>
<evidence type="ECO:0000256" key="5">
    <source>
        <dbReference type="ARBA" id="ARBA00022679"/>
    </source>
</evidence>
<feature type="binding site" evidence="8">
    <location>
        <begin position="120"/>
        <end position="123"/>
    </location>
    <ligand>
        <name>(6S)-5,6,7,8-tetrahydrofolate</name>
        <dbReference type="ChEBI" id="CHEBI:57453"/>
    </ligand>
</feature>
<dbReference type="Gene3D" id="3.40.50.170">
    <property type="entry name" value="Formyl transferase, N-terminal domain"/>
    <property type="match status" value="1"/>
</dbReference>
<dbReference type="CDD" id="cd08646">
    <property type="entry name" value="FMT_core_Met-tRNA-FMT_N"/>
    <property type="match status" value="1"/>
</dbReference>
<gene>
    <name evidence="8 12" type="primary">fmt</name>
    <name evidence="12" type="ORF">COT99_00870</name>
</gene>
<feature type="domain" description="Formyl transferase C-terminal" evidence="11">
    <location>
        <begin position="264"/>
        <end position="367"/>
    </location>
</feature>
<evidence type="ECO:0000256" key="6">
    <source>
        <dbReference type="ARBA" id="ARBA00022917"/>
    </source>
</evidence>
<dbReference type="InterPro" id="IPR044135">
    <property type="entry name" value="Met-tRNA-FMT_C"/>
</dbReference>
<evidence type="ECO:0000259" key="11">
    <source>
        <dbReference type="Pfam" id="PF02911"/>
    </source>
</evidence>
<dbReference type="PANTHER" id="PTHR11138:SF5">
    <property type="entry name" value="METHIONYL-TRNA FORMYLTRANSFERASE, MITOCHONDRIAL"/>
    <property type="match status" value="1"/>
</dbReference>
<dbReference type="InterPro" id="IPR005793">
    <property type="entry name" value="Formyl_trans_C"/>
</dbReference>
<dbReference type="InterPro" id="IPR005794">
    <property type="entry name" value="Fmt"/>
</dbReference>
<dbReference type="GO" id="GO:0005829">
    <property type="term" value="C:cytosol"/>
    <property type="evidence" value="ECO:0007669"/>
    <property type="project" value="TreeGrafter"/>
</dbReference>
<dbReference type="SUPFAM" id="SSF50486">
    <property type="entry name" value="FMT C-terminal domain-like"/>
    <property type="match status" value="1"/>
</dbReference>
<keyword evidence="5 8" id="KW-0808">Transferase</keyword>
<protein>
    <recommendedName>
        <fullName evidence="4 8">Methionyl-tRNA formyltransferase</fullName>
        <ecNumber evidence="3 8">2.1.2.9</ecNumber>
    </recommendedName>
</protein>
<dbReference type="Gene3D" id="3.10.25.10">
    <property type="entry name" value="Formyl transferase, C-terminal domain"/>
    <property type="match status" value="1"/>
</dbReference>
<evidence type="ECO:0000256" key="3">
    <source>
        <dbReference type="ARBA" id="ARBA00012261"/>
    </source>
</evidence>
<evidence type="ECO:0000313" key="12">
    <source>
        <dbReference type="EMBL" id="PIR93420.1"/>
    </source>
</evidence>
<dbReference type="EC" id="2.1.2.9" evidence="3 8"/>
<evidence type="ECO:0000256" key="2">
    <source>
        <dbReference type="ARBA" id="ARBA00010699"/>
    </source>
</evidence>
<dbReference type="InterPro" id="IPR002376">
    <property type="entry name" value="Formyl_transf_N"/>
</dbReference>
<comment type="similarity">
    <text evidence="2 8">Belongs to the Fmt family.</text>
</comment>
<dbReference type="InterPro" id="IPR036477">
    <property type="entry name" value="Formyl_transf_N_sf"/>
</dbReference>
<evidence type="ECO:0000256" key="8">
    <source>
        <dbReference type="HAMAP-Rule" id="MF_00182"/>
    </source>
</evidence>
<evidence type="ECO:0000256" key="1">
    <source>
        <dbReference type="ARBA" id="ARBA00002606"/>
    </source>
</evidence>
<dbReference type="Proteomes" id="UP000228626">
    <property type="component" value="Unassembled WGS sequence"/>
</dbReference>
<dbReference type="InterPro" id="IPR037022">
    <property type="entry name" value="Formyl_trans_C_sf"/>
</dbReference>
<evidence type="ECO:0000256" key="9">
    <source>
        <dbReference type="SAM" id="MobiDB-lite"/>
    </source>
</evidence>
<sequence length="375" mass="41611">MKNVKHNIIFIGTPDFSVPTLQALIADERFNVAAVITAPDAKAGRKQIMTPPPVKTVAKKHGIPVLQPTKLTGRDEAILRLYDELRKLNPDTIVTIAYGQILPETILQIPKYGCLNLHASLLPKYRGASPIQTAIADGEKITGVTLMKMDKEMDTGPVIAQEKIKIIQYCHPERSNACHSDRTTRGSERRNITNIYPSTSPPAGGFARDDNKSKNGNNLETGESLHDKLAQLSAKIAVKYIPSYLEKKLKPKPQDEKEATYAPKLTRESGKIDWAKPAEEIERLIRAYYPWPGAHTAWNGKTLKIIKVNLGFKTQINLKEKNHQIGKSFLCDNQLAVQCGDNALIINELQLAGGKKMTGKEFLAGHRDIINSILQ</sequence>
<accession>A0A2H0V4Z9</accession>
<comment type="function">
    <text evidence="1 8">Attaches a formyl group to the free amino group of methionyl-tRNA(fMet). The formyl group appears to play a dual role in the initiator identity of N-formylmethionyl-tRNA by promoting its recognition by IF2 and preventing the misappropriation of this tRNA by the elongation apparatus.</text>
</comment>
<proteinExistence type="inferred from homology"/>
<feature type="domain" description="Formyl transferase N-terminal" evidence="10">
    <location>
        <begin position="7"/>
        <end position="168"/>
    </location>
</feature>
<dbReference type="InterPro" id="IPR041711">
    <property type="entry name" value="Met-tRNA-FMT_N"/>
</dbReference>
<organism evidence="12 13">
    <name type="scientific">Candidatus Falkowbacteria bacterium CG10_big_fil_rev_8_21_14_0_10_43_10</name>
    <dbReference type="NCBI Taxonomy" id="1974567"/>
    <lineage>
        <taxon>Bacteria</taxon>
        <taxon>Candidatus Falkowiibacteriota</taxon>
    </lineage>
</organism>
<reference evidence="13" key="1">
    <citation type="submission" date="2017-09" db="EMBL/GenBank/DDBJ databases">
        <title>Depth-based differentiation of microbial function through sediment-hosted aquifers and enrichment of novel symbionts in the deep terrestrial subsurface.</title>
        <authorList>
            <person name="Probst A.J."/>
            <person name="Ladd B."/>
            <person name="Jarett J.K."/>
            <person name="Geller-Mcgrath D.E."/>
            <person name="Sieber C.M.K."/>
            <person name="Emerson J.B."/>
            <person name="Anantharaman K."/>
            <person name="Thomas B.C."/>
            <person name="Malmstrom R."/>
            <person name="Stieglmeier M."/>
            <person name="Klingl A."/>
            <person name="Woyke T."/>
            <person name="Ryan C.M."/>
            <person name="Banfield J.F."/>
        </authorList>
    </citation>
    <scope>NUCLEOTIDE SEQUENCE [LARGE SCALE GENOMIC DNA]</scope>
</reference>
<dbReference type="PANTHER" id="PTHR11138">
    <property type="entry name" value="METHIONYL-TRNA FORMYLTRANSFERASE"/>
    <property type="match status" value="1"/>
</dbReference>
<feature type="region of interest" description="Disordered" evidence="9">
    <location>
        <begin position="176"/>
        <end position="221"/>
    </location>
</feature>
<dbReference type="InterPro" id="IPR001555">
    <property type="entry name" value="GART_AS"/>
</dbReference>
<evidence type="ECO:0000256" key="4">
    <source>
        <dbReference type="ARBA" id="ARBA00016014"/>
    </source>
</evidence>
<dbReference type="EMBL" id="PFAR01000012">
    <property type="protein sequence ID" value="PIR93420.1"/>
    <property type="molecule type" value="Genomic_DNA"/>
</dbReference>
<evidence type="ECO:0000313" key="13">
    <source>
        <dbReference type="Proteomes" id="UP000228626"/>
    </source>
</evidence>
<feature type="compositionally biased region" description="Basic and acidic residues" evidence="9">
    <location>
        <begin position="176"/>
        <end position="191"/>
    </location>
</feature>
<dbReference type="GO" id="GO:0004479">
    <property type="term" value="F:methionyl-tRNA formyltransferase activity"/>
    <property type="evidence" value="ECO:0007669"/>
    <property type="project" value="UniProtKB-UniRule"/>
</dbReference>
<comment type="caution">
    <text evidence="12">The sequence shown here is derived from an EMBL/GenBank/DDBJ whole genome shotgun (WGS) entry which is preliminary data.</text>
</comment>
<keyword evidence="6 8" id="KW-0648">Protein biosynthesis</keyword>
<evidence type="ECO:0000256" key="7">
    <source>
        <dbReference type="ARBA" id="ARBA00048558"/>
    </source>
</evidence>
<evidence type="ECO:0000259" key="10">
    <source>
        <dbReference type="Pfam" id="PF00551"/>
    </source>
</evidence>
<dbReference type="AlphaFoldDB" id="A0A2H0V4Z9"/>